<evidence type="ECO:0000256" key="5">
    <source>
        <dbReference type="SAM" id="MobiDB-lite"/>
    </source>
</evidence>
<dbReference type="PANTHER" id="PTHR30055">
    <property type="entry name" value="HTH-TYPE TRANSCRIPTIONAL REGULATOR RUTR"/>
    <property type="match status" value="1"/>
</dbReference>
<dbReference type="OrthoDB" id="9787680at2"/>
<dbReference type="InterPro" id="IPR041490">
    <property type="entry name" value="KstR2_TetR_C"/>
</dbReference>
<dbReference type="Proteomes" id="UP000183208">
    <property type="component" value="Unassembled WGS sequence"/>
</dbReference>
<dbReference type="InterPro" id="IPR036271">
    <property type="entry name" value="Tet_transcr_reg_TetR-rel_C_sf"/>
</dbReference>
<feature type="compositionally biased region" description="Basic residues" evidence="5">
    <location>
        <begin position="1"/>
        <end position="19"/>
    </location>
</feature>
<feature type="DNA-binding region" description="H-T-H motif" evidence="4">
    <location>
        <begin position="45"/>
        <end position="64"/>
    </location>
</feature>
<keyword evidence="2 4" id="KW-0238">DNA-binding</keyword>
<dbReference type="GO" id="GO:0003700">
    <property type="term" value="F:DNA-binding transcription factor activity"/>
    <property type="evidence" value="ECO:0007669"/>
    <property type="project" value="TreeGrafter"/>
</dbReference>
<gene>
    <name evidence="7" type="ORF">SAMN05444171_6241</name>
</gene>
<dbReference type="AlphaFoldDB" id="A0A1M7FMX9"/>
<evidence type="ECO:0000313" key="7">
    <source>
        <dbReference type="EMBL" id="SEE09584.1"/>
    </source>
</evidence>
<evidence type="ECO:0000313" key="8">
    <source>
        <dbReference type="Proteomes" id="UP000183208"/>
    </source>
</evidence>
<dbReference type="InterPro" id="IPR001647">
    <property type="entry name" value="HTH_TetR"/>
</dbReference>
<dbReference type="SUPFAM" id="SSF48498">
    <property type="entry name" value="Tetracyclin repressor-like, C-terminal domain"/>
    <property type="match status" value="1"/>
</dbReference>
<dbReference type="PANTHER" id="PTHR30055:SF234">
    <property type="entry name" value="HTH-TYPE TRANSCRIPTIONAL REGULATOR BETI"/>
    <property type="match status" value="1"/>
</dbReference>
<dbReference type="PROSITE" id="PS50977">
    <property type="entry name" value="HTH_TETR_2"/>
    <property type="match status" value="1"/>
</dbReference>
<evidence type="ECO:0000256" key="3">
    <source>
        <dbReference type="ARBA" id="ARBA00023163"/>
    </source>
</evidence>
<evidence type="ECO:0000256" key="2">
    <source>
        <dbReference type="ARBA" id="ARBA00023125"/>
    </source>
</evidence>
<dbReference type="InterPro" id="IPR050109">
    <property type="entry name" value="HTH-type_TetR-like_transc_reg"/>
</dbReference>
<keyword evidence="3" id="KW-0804">Transcription</keyword>
<dbReference type="RefSeq" id="WP_074827288.1">
    <property type="nucleotide sequence ID" value="NZ_FNTI01000001.1"/>
</dbReference>
<feature type="domain" description="HTH tetR-type" evidence="6">
    <location>
        <begin position="22"/>
        <end position="82"/>
    </location>
</feature>
<sequence length="208" mass="23209">MTKPLARAKARTKKPKSLRKGPDRRRQILAAASELFAKNGFEGTSIRDIAAASGVLSGSLYYHFPSKEDLLFTVHQESLTAMRQEVETAIAGINEPWKRLDEAIVAHCRILLGGSVTRAILTPPRYYHLKGVRKLVRQRDAYEQIFASLIDDLPLRADCDRHAFRLSILGAMNWTVFWYTAGGRLSVDDVGRQIALMVRGAASNVTTK</sequence>
<dbReference type="InterPro" id="IPR009057">
    <property type="entry name" value="Homeodomain-like_sf"/>
</dbReference>
<evidence type="ECO:0000256" key="1">
    <source>
        <dbReference type="ARBA" id="ARBA00023015"/>
    </source>
</evidence>
<dbReference type="Pfam" id="PF17932">
    <property type="entry name" value="TetR_C_24"/>
    <property type="match status" value="1"/>
</dbReference>
<organism evidence="7 8">
    <name type="scientific">Bradyrhizobium lablabi</name>
    <dbReference type="NCBI Taxonomy" id="722472"/>
    <lineage>
        <taxon>Bacteria</taxon>
        <taxon>Pseudomonadati</taxon>
        <taxon>Pseudomonadota</taxon>
        <taxon>Alphaproteobacteria</taxon>
        <taxon>Hyphomicrobiales</taxon>
        <taxon>Nitrobacteraceae</taxon>
        <taxon>Bradyrhizobium</taxon>
    </lineage>
</organism>
<feature type="region of interest" description="Disordered" evidence="5">
    <location>
        <begin position="1"/>
        <end position="22"/>
    </location>
</feature>
<protein>
    <submittedName>
        <fullName evidence="7">Transcriptional regulator, TetR family</fullName>
    </submittedName>
</protein>
<dbReference type="Gene3D" id="1.10.357.10">
    <property type="entry name" value="Tetracycline Repressor, domain 2"/>
    <property type="match status" value="1"/>
</dbReference>
<keyword evidence="1" id="KW-0805">Transcription regulation</keyword>
<dbReference type="EMBL" id="FNTI01000001">
    <property type="protein sequence ID" value="SEE09584.1"/>
    <property type="molecule type" value="Genomic_DNA"/>
</dbReference>
<name>A0A1M7FMX9_9BRAD</name>
<reference evidence="7 8" key="1">
    <citation type="submission" date="2016-10" db="EMBL/GenBank/DDBJ databases">
        <authorList>
            <person name="de Groot N.N."/>
        </authorList>
    </citation>
    <scope>NUCLEOTIDE SEQUENCE [LARGE SCALE GENOMIC DNA]</scope>
    <source>
        <strain evidence="7 8">GAS522</strain>
    </source>
</reference>
<proteinExistence type="predicted"/>
<dbReference type="FunFam" id="1.10.10.60:FF:000141">
    <property type="entry name" value="TetR family transcriptional regulator"/>
    <property type="match status" value="1"/>
</dbReference>
<evidence type="ECO:0000256" key="4">
    <source>
        <dbReference type="PROSITE-ProRule" id="PRU00335"/>
    </source>
</evidence>
<dbReference type="GO" id="GO:0000976">
    <property type="term" value="F:transcription cis-regulatory region binding"/>
    <property type="evidence" value="ECO:0007669"/>
    <property type="project" value="TreeGrafter"/>
</dbReference>
<evidence type="ECO:0000259" key="6">
    <source>
        <dbReference type="PROSITE" id="PS50977"/>
    </source>
</evidence>
<accession>A0A1M7FMX9</accession>
<dbReference type="SUPFAM" id="SSF46689">
    <property type="entry name" value="Homeodomain-like"/>
    <property type="match status" value="1"/>
</dbReference>
<dbReference type="Pfam" id="PF00440">
    <property type="entry name" value="TetR_N"/>
    <property type="match status" value="1"/>
</dbReference>
<dbReference type="PRINTS" id="PR00455">
    <property type="entry name" value="HTHTETR"/>
</dbReference>